<proteinExistence type="predicted"/>
<gene>
    <name evidence="2" type="ORF">PIB30_074020</name>
</gene>
<organism evidence="2 3">
    <name type="scientific">Stylosanthes scabra</name>
    <dbReference type="NCBI Taxonomy" id="79078"/>
    <lineage>
        <taxon>Eukaryota</taxon>
        <taxon>Viridiplantae</taxon>
        <taxon>Streptophyta</taxon>
        <taxon>Embryophyta</taxon>
        <taxon>Tracheophyta</taxon>
        <taxon>Spermatophyta</taxon>
        <taxon>Magnoliopsida</taxon>
        <taxon>eudicotyledons</taxon>
        <taxon>Gunneridae</taxon>
        <taxon>Pentapetalae</taxon>
        <taxon>rosids</taxon>
        <taxon>fabids</taxon>
        <taxon>Fabales</taxon>
        <taxon>Fabaceae</taxon>
        <taxon>Papilionoideae</taxon>
        <taxon>50 kb inversion clade</taxon>
        <taxon>dalbergioids sensu lato</taxon>
        <taxon>Dalbergieae</taxon>
        <taxon>Pterocarpus clade</taxon>
        <taxon>Stylosanthes</taxon>
    </lineage>
</organism>
<feature type="region of interest" description="Disordered" evidence="1">
    <location>
        <begin position="61"/>
        <end position="84"/>
    </location>
</feature>
<dbReference type="Proteomes" id="UP001341840">
    <property type="component" value="Unassembled WGS sequence"/>
</dbReference>
<protein>
    <submittedName>
        <fullName evidence="2">Uncharacterized protein</fullName>
    </submittedName>
</protein>
<reference evidence="2 3" key="1">
    <citation type="journal article" date="2023" name="Plants (Basel)">
        <title>Bridging the Gap: Combining Genomics and Transcriptomics Approaches to Understand Stylosanthes scabra, an Orphan Legume from the Brazilian Caatinga.</title>
        <authorList>
            <person name="Ferreira-Neto J.R.C."/>
            <person name="da Silva M.D."/>
            <person name="Binneck E."/>
            <person name="de Melo N.F."/>
            <person name="da Silva R.H."/>
            <person name="de Melo A.L.T.M."/>
            <person name="Pandolfi V."/>
            <person name="Bustamante F.O."/>
            <person name="Brasileiro-Vidal A.C."/>
            <person name="Benko-Iseppon A.M."/>
        </authorList>
    </citation>
    <scope>NUCLEOTIDE SEQUENCE [LARGE SCALE GENOMIC DNA]</scope>
    <source>
        <tissue evidence="2">Leaves</tissue>
    </source>
</reference>
<evidence type="ECO:0000313" key="3">
    <source>
        <dbReference type="Proteomes" id="UP001341840"/>
    </source>
</evidence>
<dbReference type="EMBL" id="JASCZI010182153">
    <property type="protein sequence ID" value="MED6187178.1"/>
    <property type="molecule type" value="Genomic_DNA"/>
</dbReference>
<name>A0ABU6WSK7_9FABA</name>
<evidence type="ECO:0000313" key="2">
    <source>
        <dbReference type="EMBL" id="MED6187178.1"/>
    </source>
</evidence>
<comment type="caution">
    <text evidence="2">The sequence shown here is derived from an EMBL/GenBank/DDBJ whole genome shotgun (WGS) entry which is preliminary data.</text>
</comment>
<sequence>MVCSMDVIYVGWGIFHVTLKGKNGVVLSPTAVENLHVRQVLPYSMKFLIKVELKLSCIDDAVDQPGSSHARTPHGRSRDRFEVP</sequence>
<keyword evidence="3" id="KW-1185">Reference proteome</keyword>
<accession>A0ABU6WSK7</accession>
<evidence type="ECO:0000256" key="1">
    <source>
        <dbReference type="SAM" id="MobiDB-lite"/>
    </source>
</evidence>